<evidence type="ECO:0000313" key="2">
    <source>
        <dbReference type="Proteomes" id="UP000094197"/>
    </source>
</evidence>
<gene>
    <name evidence="1" type="ORF">A0128_20480</name>
</gene>
<dbReference type="AlphaFoldDB" id="A0A1D7V3K0"/>
<keyword evidence="2" id="KW-1185">Reference proteome</keyword>
<reference evidence="1 2" key="1">
    <citation type="submission" date="2016-04" db="EMBL/GenBank/DDBJ databases">
        <title>Complete genome seqeunce of Leptospira alstonii serovar Room22.</title>
        <authorList>
            <person name="Nally J.E."/>
            <person name="Bayles D.O."/>
            <person name="Hurley D."/>
            <person name="Fanning S."/>
            <person name="McMahon B.J."/>
            <person name="Arent Z."/>
        </authorList>
    </citation>
    <scope>NUCLEOTIDE SEQUENCE [LARGE SCALE GENOMIC DNA]</scope>
    <source>
        <strain evidence="1 2">GWTS #1</strain>
    </source>
</reference>
<protein>
    <recommendedName>
        <fullName evidence="3">Addiction module toxin RelE</fullName>
    </recommendedName>
</protein>
<proteinExistence type="predicted"/>
<sequence>MARKWKVYYYSESEDEESEIEIFINSKDDRNQAKILAWIEKLEELGPNLPRPYADILKDGIHELRIKLSGDQVRILYFFCYKDYVILTNQFIKRSDKVPKSEIDKAVKRREKFLKKYPEKEIGKLLS</sequence>
<dbReference type="InterPro" id="IPR009241">
    <property type="entry name" value="HigB-like"/>
</dbReference>
<evidence type="ECO:0008006" key="3">
    <source>
        <dbReference type="Google" id="ProtNLM"/>
    </source>
</evidence>
<dbReference type="OrthoDB" id="573082at2"/>
<dbReference type="RefSeq" id="WP_069609612.1">
    <property type="nucleotide sequence ID" value="NZ_CP015218.1"/>
</dbReference>
<dbReference type="Proteomes" id="UP000094197">
    <property type="component" value="Chromosome 2"/>
</dbReference>
<accession>A0A1D7V3K0</accession>
<dbReference type="KEGG" id="laj:A0128_20480"/>
<name>A0A1D7V3K0_9LEPT</name>
<evidence type="ECO:0000313" key="1">
    <source>
        <dbReference type="EMBL" id="AOP36394.1"/>
    </source>
</evidence>
<dbReference type="EMBL" id="CP015218">
    <property type="protein sequence ID" value="AOP36394.1"/>
    <property type="molecule type" value="Genomic_DNA"/>
</dbReference>
<dbReference type="Pfam" id="PF05973">
    <property type="entry name" value="Gp49"/>
    <property type="match status" value="1"/>
</dbReference>
<organism evidence="1 2">
    <name type="scientific">Leptospira tipperaryensis</name>
    <dbReference type="NCBI Taxonomy" id="2564040"/>
    <lineage>
        <taxon>Bacteria</taxon>
        <taxon>Pseudomonadati</taxon>
        <taxon>Spirochaetota</taxon>
        <taxon>Spirochaetia</taxon>
        <taxon>Leptospirales</taxon>
        <taxon>Leptospiraceae</taxon>
        <taxon>Leptospira</taxon>
    </lineage>
</organism>